<evidence type="ECO:0000313" key="2">
    <source>
        <dbReference type="Proteomes" id="UP001164746"/>
    </source>
</evidence>
<dbReference type="EMBL" id="CP111017">
    <property type="protein sequence ID" value="WAR08070.1"/>
    <property type="molecule type" value="Genomic_DNA"/>
</dbReference>
<reference evidence="1" key="1">
    <citation type="submission" date="2022-11" db="EMBL/GenBank/DDBJ databases">
        <title>Centuries of genome instability and evolution in soft-shell clam transmissible cancer (bioRxiv).</title>
        <authorList>
            <person name="Hart S.F.M."/>
            <person name="Yonemitsu M.A."/>
            <person name="Giersch R.M."/>
            <person name="Beal B.F."/>
            <person name="Arriagada G."/>
            <person name="Davis B.W."/>
            <person name="Ostrander E.A."/>
            <person name="Goff S.P."/>
            <person name="Metzger M.J."/>
        </authorList>
    </citation>
    <scope>NUCLEOTIDE SEQUENCE</scope>
    <source>
        <strain evidence="1">MELC-2E11</strain>
        <tissue evidence="1">Siphon/mantle</tissue>
    </source>
</reference>
<accession>A0ABY7EDX4</accession>
<organism evidence="1 2">
    <name type="scientific">Mya arenaria</name>
    <name type="common">Soft-shell clam</name>
    <dbReference type="NCBI Taxonomy" id="6604"/>
    <lineage>
        <taxon>Eukaryota</taxon>
        <taxon>Metazoa</taxon>
        <taxon>Spiralia</taxon>
        <taxon>Lophotrochozoa</taxon>
        <taxon>Mollusca</taxon>
        <taxon>Bivalvia</taxon>
        <taxon>Autobranchia</taxon>
        <taxon>Heteroconchia</taxon>
        <taxon>Euheterodonta</taxon>
        <taxon>Imparidentia</taxon>
        <taxon>Neoheterodontei</taxon>
        <taxon>Myida</taxon>
        <taxon>Myoidea</taxon>
        <taxon>Myidae</taxon>
        <taxon>Mya</taxon>
    </lineage>
</organism>
<name>A0ABY7EDX4_MYAAR</name>
<protein>
    <submittedName>
        <fullName evidence="1">Uncharacterized protein</fullName>
    </submittedName>
</protein>
<evidence type="ECO:0000313" key="1">
    <source>
        <dbReference type="EMBL" id="WAR08070.1"/>
    </source>
</evidence>
<sequence length="63" mass="7597">MAYIPDGGPVHELRVYPILRLHPEHPPSTRSKNHRLLLNHRTCPLPQIEVKWIPTRKRRKWME</sequence>
<dbReference type="Proteomes" id="UP001164746">
    <property type="component" value="Chromosome 6"/>
</dbReference>
<proteinExistence type="predicted"/>
<keyword evidence="2" id="KW-1185">Reference proteome</keyword>
<gene>
    <name evidence="1" type="ORF">MAR_018028</name>
</gene>